<gene>
    <name evidence="8" type="primary">gmuA</name>
    <name evidence="8" type="ORF">BACVE_001934</name>
</gene>
<dbReference type="SUPFAM" id="SSF46973">
    <property type="entry name" value="Enzyme IIa from lactose specific PTS, IIa-lac"/>
    <property type="match status" value="1"/>
</dbReference>
<keyword evidence="6" id="KW-0460">Magnesium</keyword>
<dbReference type="PROSITE" id="PS51095">
    <property type="entry name" value="PTS_EIIA_TYPE_3"/>
    <property type="match status" value="1"/>
</dbReference>
<reference evidence="9" key="1">
    <citation type="submission" date="2020-10" db="EMBL/GenBank/DDBJ databases">
        <title>Complete genome sequence of Bacillus velezensis NST6.</title>
        <authorList>
            <person name="Choi J."/>
        </authorList>
    </citation>
    <scope>NUCLEOTIDE SEQUENCE [LARGE SCALE GENOMIC DNA]</scope>
    <source>
        <strain evidence="9">NST6</strain>
    </source>
</reference>
<comment type="cofactor">
    <cofactor evidence="6">
        <name>Mg(2+)</name>
        <dbReference type="ChEBI" id="CHEBI:18420"/>
    </cofactor>
    <text evidence="6">Binds 1 Mg(2+) ion per trimer.</text>
</comment>
<dbReference type="Proteomes" id="UP000587477">
    <property type="component" value="Chromosome"/>
</dbReference>
<dbReference type="GO" id="GO:0009401">
    <property type="term" value="P:phosphoenolpyruvate-dependent sugar phosphotransferase system"/>
    <property type="evidence" value="ECO:0007669"/>
    <property type="project" value="UniProtKB-KW"/>
</dbReference>
<dbReference type="EMBL" id="CP063687">
    <property type="protein sequence ID" value="QOY26923.1"/>
    <property type="molecule type" value="Genomic_DNA"/>
</dbReference>
<evidence type="ECO:0000256" key="2">
    <source>
        <dbReference type="ARBA" id="ARBA00022597"/>
    </source>
</evidence>
<dbReference type="PANTHER" id="PTHR34382:SF10">
    <property type="entry name" value="PTS SYSTEM OLIGO-BETA-MANNOSIDE-SPECIFIC EIIA COMPONENT"/>
    <property type="match status" value="1"/>
</dbReference>
<dbReference type="InterPro" id="IPR003188">
    <property type="entry name" value="PTS_IIA_lac/cel"/>
</dbReference>
<evidence type="ECO:0000313" key="8">
    <source>
        <dbReference type="EMBL" id="QOY26923.1"/>
    </source>
</evidence>
<dbReference type="GO" id="GO:0046872">
    <property type="term" value="F:metal ion binding"/>
    <property type="evidence" value="ECO:0007669"/>
    <property type="project" value="UniProtKB-KW"/>
</dbReference>
<accession>A0A1D9PQ40</accession>
<dbReference type="Pfam" id="PF02255">
    <property type="entry name" value="PTS_IIA"/>
    <property type="match status" value="1"/>
</dbReference>
<evidence type="ECO:0000256" key="5">
    <source>
        <dbReference type="PIRSR" id="PIRSR000699-1"/>
    </source>
</evidence>
<organism evidence="8 9">
    <name type="scientific">Bacillus velezensis</name>
    <dbReference type="NCBI Taxonomy" id="492670"/>
    <lineage>
        <taxon>Bacteria</taxon>
        <taxon>Bacillati</taxon>
        <taxon>Bacillota</taxon>
        <taxon>Bacilli</taxon>
        <taxon>Bacillales</taxon>
        <taxon>Bacillaceae</taxon>
        <taxon>Bacillus</taxon>
        <taxon>Bacillus amyloliquefaciens group</taxon>
    </lineage>
</organism>
<evidence type="ECO:0000256" key="3">
    <source>
        <dbReference type="ARBA" id="ARBA00022679"/>
    </source>
</evidence>
<evidence type="ECO:0000256" key="6">
    <source>
        <dbReference type="PIRSR" id="PIRSR000699-2"/>
    </source>
</evidence>
<dbReference type="InterPro" id="IPR036542">
    <property type="entry name" value="PTS_IIA_lac/cel_sf"/>
</dbReference>
<keyword evidence="4" id="KW-0598">Phosphotransferase system</keyword>
<evidence type="ECO:0000256" key="4">
    <source>
        <dbReference type="ARBA" id="ARBA00022683"/>
    </source>
</evidence>
<dbReference type="PIRSF" id="PIRSF000699">
    <property type="entry name" value="PTS_IILac_III"/>
    <property type="match status" value="1"/>
</dbReference>
<dbReference type="PANTHER" id="PTHR34382">
    <property type="entry name" value="PTS SYSTEM N,N'-DIACETYLCHITOBIOSE-SPECIFIC EIIA COMPONENT"/>
    <property type="match status" value="1"/>
</dbReference>
<feature type="active site" description="Tele-phosphohistidine intermediate" evidence="5">
    <location>
        <position position="78"/>
    </location>
</feature>
<keyword evidence="1" id="KW-0813">Transport</keyword>
<dbReference type="STRING" id="1155777.BANAU_3770"/>
<dbReference type="KEGG" id="bmp:NG74_03763"/>
<keyword evidence="3" id="KW-0808">Transferase</keyword>
<dbReference type="GO" id="GO:0016740">
    <property type="term" value="F:transferase activity"/>
    <property type="evidence" value="ECO:0007669"/>
    <property type="project" value="UniProtKB-KW"/>
</dbReference>
<feature type="modified residue" description="Phosphohistidine; by HPr" evidence="7">
    <location>
        <position position="78"/>
    </location>
</feature>
<protein>
    <submittedName>
        <fullName evidence="8">PTS system oligo-beta-mannoside-specific EIIA component</fullName>
    </submittedName>
</protein>
<evidence type="ECO:0000313" key="9">
    <source>
        <dbReference type="Proteomes" id="UP000587477"/>
    </source>
</evidence>
<evidence type="ECO:0000256" key="7">
    <source>
        <dbReference type="PROSITE-ProRule" id="PRU00418"/>
    </source>
</evidence>
<sequence length="105" mass="11948">METYTDEQISFQLILHSGNARSCIIQSIRAYKDGRPDESDTFLTKAEEELGKAHDIHFQMIQKEAGGAKTDVSLLFMHAEDHLMSALSMKELVKEMLDLFQSKNL</sequence>
<feature type="binding site" evidence="6">
    <location>
        <position position="81"/>
    </location>
    <ligand>
        <name>Mg(2+)</name>
        <dbReference type="ChEBI" id="CHEBI:18420"/>
        <note>ligand shared between all trimeric partners</note>
    </ligand>
</feature>
<dbReference type="Gene3D" id="1.20.58.80">
    <property type="entry name" value="Phosphotransferase system, lactose/cellobiose-type IIA subunit"/>
    <property type="match status" value="1"/>
</dbReference>
<dbReference type="CDD" id="cd00215">
    <property type="entry name" value="PTS_IIA_lac"/>
    <property type="match status" value="1"/>
</dbReference>
<name>A0A1D9PQ40_BACVE</name>
<dbReference type="RefSeq" id="WP_003150849.1">
    <property type="nucleotide sequence ID" value="NZ_AP018402.1"/>
</dbReference>
<keyword evidence="6" id="KW-0479">Metal-binding</keyword>
<accession>A0A2D3DTS3</accession>
<proteinExistence type="predicted"/>
<keyword evidence="2" id="KW-0762">Sugar transport</keyword>
<dbReference type="AlphaFoldDB" id="A0A1D9PQ40"/>
<evidence type="ECO:0000256" key="1">
    <source>
        <dbReference type="ARBA" id="ARBA00022448"/>
    </source>
</evidence>